<feature type="region of interest" description="Disordered" evidence="1">
    <location>
        <begin position="37"/>
        <end position="91"/>
    </location>
</feature>
<evidence type="ECO:0000256" key="2">
    <source>
        <dbReference type="SAM" id="SignalP"/>
    </source>
</evidence>
<feature type="compositionally biased region" description="Low complexity" evidence="1">
    <location>
        <begin position="37"/>
        <end position="50"/>
    </location>
</feature>
<proteinExistence type="predicted"/>
<reference evidence="4" key="1">
    <citation type="submission" date="2016-10" db="EMBL/GenBank/DDBJ databases">
        <authorList>
            <person name="Varghese N."/>
            <person name="Submissions S."/>
        </authorList>
    </citation>
    <scope>NUCLEOTIDE SEQUENCE [LARGE SCALE GENOMIC DNA]</scope>
    <source>
        <strain evidence="4">CGMCC 1.10784</strain>
    </source>
</reference>
<name>A0A1I1X3B2_9BACL</name>
<feature type="compositionally biased region" description="Polar residues" evidence="1">
    <location>
        <begin position="78"/>
        <end position="90"/>
    </location>
</feature>
<accession>A0A1I1X3B2</accession>
<keyword evidence="2" id="KW-0732">Signal</keyword>
<evidence type="ECO:0000313" key="4">
    <source>
        <dbReference type="Proteomes" id="UP000198855"/>
    </source>
</evidence>
<dbReference type="AlphaFoldDB" id="A0A1I1X3B2"/>
<sequence length="307" mass="33215">MQRKRNRKNRNRTLHIGLMAVLLSASYTTTGNTGWAASGGSNTATSAHTSFGQAGTRTADRETESHHHHHAHEEGQKQAASVQWSFSPEQPQAGERTAIQLAIVDAHGQPVKSFARNHEKEIHLIAVSGDLTEFQHLHPVDQGAGRFTVDTVFPKGGKYKLFADFIPAGGSHQVAETEFEAGGKTAASEPLVPDKQLVQTVAGTQVSLLTSQLQAGRETALAFSFKDAKTGKPVQDMEPYLGAAGHVVIISENLNHYLHVHPKEGQTAGPEAIFETGFPAPGLYKVWGQFQRHGDNFVTSFTIKVGE</sequence>
<dbReference type="OrthoDB" id="128043at2"/>
<feature type="compositionally biased region" description="Basic and acidic residues" evidence="1">
    <location>
        <begin position="58"/>
        <end position="76"/>
    </location>
</feature>
<organism evidence="3 4">
    <name type="scientific">Paenibacillus catalpae</name>
    <dbReference type="NCBI Taxonomy" id="1045775"/>
    <lineage>
        <taxon>Bacteria</taxon>
        <taxon>Bacillati</taxon>
        <taxon>Bacillota</taxon>
        <taxon>Bacilli</taxon>
        <taxon>Bacillales</taxon>
        <taxon>Paenibacillaceae</taxon>
        <taxon>Paenibacillus</taxon>
    </lineage>
</organism>
<evidence type="ECO:0000256" key="1">
    <source>
        <dbReference type="SAM" id="MobiDB-lite"/>
    </source>
</evidence>
<dbReference type="EMBL" id="FOMT01000002">
    <property type="protein sequence ID" value="SFE01721.1"/>
    <property type="molecule type" value="Genomic_DNA"/>
</dbReference>
<protein>
    <recommendedName>
        <fullName evidence="5">YtkA-like</fullName>
    </recommendedName>
</protein>
<dbReference type="STRING" id="1045775.SAMN05216378_1988"/>
<keyword evidence="4" id="KW-1185">Reference proteome</keyword>
<evidence type="ECO:0008006" key="5">
    <source>
        <dbReference type="Google" id="ProtNLM"/>
    </source>
</evidence>
<gene>
    <name evidence="3" type="ORF">SAMN05216378_1988</name>
</gene>
<evidence type="ECO:0000313" key="3">
    <source>
        <dbReference type="EMBL" id="SFE01721.1"/>
    </source>
</evidence>
<feature type="signal peptide" evidence="2">
    <location>
        <begin position="1"/>
        <end position="30"/>
    </location>
</feature>
<dbReference type="Proteomes" id="UP000198855">
    <property type="component" value="Unassembled WGS sequence"/>
</dbReference>
<feature type="chain" id="PRO_5038676674" description="YtkA-like" evidence="2">
    <location>
        <begin position="31"/>
        <end position="307"/>
    </location>
</feature>
<dbReference type="RefSeq" id="WP_091184113.1">
    <property type="nucleotide sequence ID" value="NZ_FOMT01000002.1"/>
</dbReference>